<reference evidence="11 12" key="1">
    <citation type="journal article" date="2016" name="Nat. Commun.">
        <title>Thousands of microbial genomes shed light on interconnected biogeochemical processes in an aquifer system.</title>
        <authorList>
            <person name="Anantharaman K."/>
            <person name="Brown C.T."/>
            <person name="Hug L.A."/>
            <person name="Sharon I."/>
            <person name="Castelle C.J."/>
            <person name="Probst A.J."/>
            <person name="Thomas B.C."/>
            <person name="Singh A."/>
            <person name="Wilkins M.J."/>
            <person name="Karaoz U."/>
            <person name="Brodie E.L."/>
            <person name="Williams K.H."/>
            <person name="Hubbard S.S."/>
            <person name="Banfield J.F."/>
        </authorList>
    </citation>
    <scope>NUCLEOTIDE SEQUENCE [LARGE SCALE GENOMIC DNA]</scope>
</reference>
<comment type="catalytic activity">
    <reaction evidence="7">
        <text>adenosine + H2O + H(+) = inosine + NH4(+)</text>
        <dbReference type="Rhea" id="RHEA:24408"/>
        <dbReference type="ChEBI" id="CHEBI:15377"/>
        <dbReference type="ChEBI" id="CHEBI:15378"/>
        <dbReference type="ChEBI" id="CHEBI:16335"/>
        <dbReference type="ChEBI" id="CHEBI:17596"/>
        <dbReference type="ChEBI" id="CHEBI:28938"/>
        <dbReference type="EC" id="3.5.4.4"/>
    </reaction>
    <physiologicalReaction direction="left-to-right" evidence="7">
        <dbReference type="Rhea" id="RHEA:24409"/>
    </physiologicalReaction>
</comment>
<proteinExistence type="inferred from homology"/>
<keyword evidence="6" id="KW-0862">Zinc</keyword>
<keyword evidence="4" id="KW-0479">Metal-binding</keyword>
<evidence type="ECO:0000313" key="11">
    <source>
        <dbReference type="EMBL" id="OGD14378.1"/>
    </source>
</evidence>
<dbReference type="CDD" id="cd16833">
    <property type="entry name" value="YfiH"/>
    <property type="match status" value="1"/>
</dbReference>
<evidence type="ECO:0000256" key="9">
    <source>
        <dbReference type="ARBA" id="ARBA00049893"/>
    </source>
</evidence>
<evidence type="ECO:0000256" key="8">
    <source>
        <dbReference type="ARBA" id="ARBA00048968"/>
    </source>
</evidence>
<gene>
    <name evidence="11" type="ORF">A2V47_02665</name>
</gene>
<evidence type="ECO:0000256" key="1">
    <source>
        <dbReference type="ARBA" id="ARBA00000553"/>
    </source>
</evidence>
<dbReference type="PANTHER" id="PTHR30616">
    <property type="entry name" value="UNCHARACTERIZED PROTEIN YFIH"/>
    <property type="match status" value="1"/>
</dbReference>
<evidence type="ECO:0000256" key="7">
    <source>
        <dbReference type="ARBA" id="ARBA00047989"/>
    </source>
</evidence>
<comment type="caution">
    <text evidence="11">The sequence shown here is derived from an EMBL/GenBank/DDBJ whole genome shotgun (WGS) entry which is preliminary data.</text>
</comment>
<dbReference type="InterPro" id="IPR011324">
    <property type="entry name" value="Cytotoxic_necrot_fac-like_cat"/>
</dbReference>
<evidence type="ECO:0000313" key="12">
    <source>
        <dbReference type="Proteomes" id="UP000177701"/>
    </source>
</evidence>
<dbReference type="NCBIfam" id="TIGR00726">
    <property type="entry name" value="peptidoglycan editing factor PgeF"/>
    <property type="match status" value="1"/>
</dbReference>
<comment type="catalytic activity">
    <reaction evidence="1">
        <text>inosine + phosphate = alpha-D-ribose 1-phosphate + hypoxanthine</text>
        <dbReference type="Rhea" id="RHEA:27646"/>
        <dbReference type="ChEBI" id="CHEBI:17368"/>
        <dbReference type="ChEBI" id="CHEBI:17596"/>
        <dbReference type="ChEBI" id="CHEBI:43474"/>
        <dbReference type="ChEBI" id="CHEBI:57720"/>
        <dbReference type="EC" id="2.4.2.1"/>
    </reaction>
    <physiologicalReaction direction="left-to-right" evidence="1">
        <dbReference type="Rhea" id="RHEA:27647"/>
    </physiologicalReaction>
</comment>
<dbReference type="AlphaFoldDB" id="A0A1F5A7T1"/>
<keyword evidence="3" id="KW-0808">Transferase</keyword>
<dbReference type="InterPro" id="IPR003730">
    <property type="entry name" value="Cu_polyphenol_OxRdtase"/>
</dbReference>
<dbReference type="Pfam" id="PF02578">
    <property type="entry name" value="Cu-oxidase_4"/>
    <property type="match status" value="1"/>
</dbReference>
<dbReference type="SUPFAM" id="SSF64438">
    <property type="entry name" value="CNF1/YfiH-like putative cysteine hydrolases"/>
    <property type="match status" value="1"/>
</dbReference>
<comment type="catalytic activity">
    <reaction evidence="8">
        <text>adenosine + phosphate = alpha-D-ribose 1-phosphate + adenine</text>
        <dbReference type="Rhea" id="RHEA:27642"/>
        <dbReference type="ChEBI" id="CHEBI:16335"/>
        <dbReference type="ChEBI" id="CHEBI:16708"/>
        <dbReference type="ChEBI" id="CHEBI:43474"/>
        <dbReference type="ChEBI" id="CHEBI:57720"/>
        <dbReference type="EC" id="2.4.2.1"/>
    </reaction>
    <physiologicalReaction direction="left-to-right" evidence="8">
        <dbReference type="Rhea" id="RHEA:27643"/>
    </physiologicalReaction>
</comment>
<evidence type="ECO:0000256" key="5">
    <source>
        <dbReference type="ARBA" id="ARBA00022801"/>
    </source>
</evidence>
<dbReference type="GO" id="GO:0016787">
    <property type="term" value="F:hydrolase activity"/>
    <property type="evidence" value="ECO:0007669"/>
    <property type="project" value="UniProtKB-KW"/>
</dbReference>
<dbReference type="PANTHER" id="PTHR30616:SF2">
    <property type="entry name" value="PURINE NUCLEOSIDE PHOSPHORYLASE LACC1"/>
    <property type="match status" value="1"/>
</dbReference>
<evidence type="ECO:0000256" key="3">
    <source>
        <dbReference type="ARBA" id="ARBA00022679"/>
    </source>
</evidence>
<evidence type="ECO:0000256" key="4">
    <source>
        <dbReference type="ARBA" id="ARBA00022723"/>
    </source>
</evidence>
<sequence>MSYIENSALFLPKFELKELGPVKYFNCRELDNTNLVVNAFSTRLGGVSKSPFNSLNLSYNVDDEENCVAENRKIILDALNIDYRTAVTAQQVHKDKITVLKEEDKGKGAFTDSDAIKESDALITNIPEIPLLMCYADCVPIFILDPVKKAIALIHSGRKGTELELTLKTLFKMKKIFKTNPRSCVAAIFPSIGPCCYNIKEENKIDDYWLNEIKYNGEPLSSQNKSGRSLDLRKANYRQLIKGGIEGKNIFVNELCTADHPELFFSYRRDKGNTGRMAAIFMLRK</sequence>
<dbReference type="InterPro" id="IPR038371">
    <property type="entry name" value="Cu_polyphenol_OxRdtase_sf"/>
</dbReference>
<accession>A0A1F5A7T1</accession>
<protein>
    <recommendedName>
        <fullName evidence="10">Purine nucleoside phosphorylase</fullName>
    </recommendedName>
</protein>
<dbReference type="Proteomes" id="UP000177701">
    <property type="component" value="Unassembled WGS sequence"/>
</dbReference>
<dbReference type="EMBL" id="MEYH01000086">
    <property type="protein sequence ID" value="OGD14378.1"/>
    <property type="molecule type" value="Genomic_DNA"/>
</dbReference>
<dbReference type="Gene3D" id="3.60.140.10">
    <property type="entry name" value="CNF1/YfiH-like putative cysteine hydrolases"/>
    <property type="match status" value="1"/>
</dbReference>
<evidence type="ECO:0000256" key="10">
    <source>
        <dbReference type="RuleBase" id="RU361274"/>
    </source>
</evidence>
<keyword evidence="5" id="KW-0378">Hydrolase</keyword>
<name>A0A1F5A7T1_9BACT</name>
<organism evidence="11 12">
    <name type="scientific">Candidatus Sediminicultor quintus</name>
    <dbReference type="NCBI Taxonomy" id="1797291"/>
    <lineage>
        <taxon>Bacteria</taxon>
        <taxon>Pseudomonadati</taxon>
        <taxon>Atribacterota</taxon>
        <taxon>Candidatus Phoenicimicrobiia</taxon>
        <taxon>Candidatus Pheonicimicrobiales</taxon>
        <taxon>Candidatus Phoenicimicrobiaceae</taxon>
        <taxon>Candidatus Sediminicultor</taxon>
    </lineage>
</organism>
<dbReference type="GO" id="GO:0005507">
    <property type="term" value="F:copper ion binding"/>
    <property type="evidence" value="ECO:0007669"/>
    <property type="project" value="TreeGrafter"/>
</dbReference>
<comment type="similarity">
    <text evidence="2 10">Belongs to the purine nucleoside phosphorylase YfiH/LACC1 family.</text>
</comment>
<comment type="catalytic activity">
    <reaction evidence="9">
        <text>S-methyl-5'-thioadenosine + phosphate = 5-(methylsulfanyl)-alpha-D-ribose 1-phosphate + adenine</text>
        <dbReference type="Rhea" id="RHEA:11852"/>
        <dbReference type="ChEBI" id="CHEBI:16708"/>
        <dbReference type="ChEBI" id="CHEBI:17509"/>
        <dbReference type="ChEBI" id="CHEBI:43474"/>
        <dbReference type="ChEBI" id="CHEBI:58533"/>
        <dbReference type="EC" id="2.4.2.28"/>
    </reaction>
    <physiologicalReaction direction="left-to-right" evidence="9">
        <dbReference type="Rhea" id="RHEA:11853"/>
    </physiologicalReaction>
</comment>
<evidence type="ECO:0000256" key="6">
    <source>
        <dbReference type="ARBA" id="ARBA00022833"/>
    </source>
</evidence>
<dbReference type="STRING" id="1797291.A2V47_02665"/>
<evidence type="ECO:0000256" key="2">
    <source>
        <dbReference type="ARBA" id="ARBA00007353"/>
    </source>
</evidence>
<dbReference type="GO" id="GO:0017061">
    <property type="term" value="F:S-methyl-5-thioadenosine phosphorylase activity"/>
    <property type="evidence" value="ECO:0007669"/>
    <property type="project" value="UniProtKB-EC"/>
</dbReference>